<comment type="caution">
    <text evidence="1">The sequence shown here is derived from an EMBL/GenBank/DDBJ whole genome shotgun (WGS) entry which is preliminary data.</text>
</comment>
<organism evidence="1 2">
    <name type="scientific">Pleurodeles waltl</name>
    <name type="common">Iberian ribbed newt</name>
    <dbReference type="NCBI Taxonomy" id="8319"/>
    <lineage>
        <taxon>Eukaryota</taxon>
        <taxon>Metazoa</taxon>
        <taxon>Chordata</taxon>
        <taxon>Craniata</taxon>
        <taxon>Vertebrata</taxon>
        <taxon>Euteleostomi</taxon>
        <taxon>Amphibia</taxon>
        <taxon>Batrachia</taxon>
        <taxon>Caudata</taxon>
        <taxon>Salamandroidea</taxon>
        <taxon>Salamandridae</taxon>
        <taxon>Pleurodelinae</taxon>
        <taxon>Pleurodeles</taxon>
    </lineage>
</organism>
<dbReference type="Gene3D" id="3.60.10.10">
    <property type="entry name" value="Endonuclease/exonuclease/phosphatase"/>
    <property type="match status" value="1"/>
</dbReference>
<sequence length="125" mass="13712">MGRHFTTNRVTKQVNGRVLVLDGLRSSDPVKLINVYATPEKSERLEMLGMLRMQLVTARTILMGSDFNCTVEVDGRTGSESVGMDVMSRLLVEMIGEASLRNVIGSMQQIPGTSLGVGRMDLCVH</sequence>
<dbReference type="EMBL" id="JANPWB010000007">
    <property type="protein sequence ID" value="KAJ1169538.1"/>
    <property type="molecule type" value="Genomic_DNA"/>
</dbReference>
<dbReference type="InterPro" id="IPR036691">
    <property type="entry name" value="Endo/exonu/phosph_ase_sf"/>
</dbReference>
<dbReference type="AlphaFoldDB" id="A0AAV7T0I0"/>
<name>A0AAV7T0I0_PLEWA</name>
<proteinExistence type="predicted"/>
<gene>
    <name evidence="1" type="ORF">NDU88_001431</name>
</gene>
<evidence type="ECO:0000313" key="1">
    <source>
        <dbReference type="EMBL" id="KAJ1169538.1"/>
    </source>
</evidence>
<reference evidence="1" key="1">
    <citation type="journal article" date="2022" name="bioRxiv">
        <title>Sequencing and chromosome-scale assembly of the giantPleurodeles waltlgenome.</title>
        <authorList>
            <person name="Brown T."/>
            <person name="Elewa A."/>
            <person name="Iarovenko S."/>
            <person name="Subramanian E."/>
            <person name="Araus A.J."/>
            <person name="Petzold A."/>
            <person name="Susuki M."/>
            <person name="Suzuki K.-i.T."/>
            <person name="Hayashi T."/>
            <person name="Toyoda A."/>
            <person name="Oliveira C."/>
            <person name="Osipova E."/>
            <person name="Leigh N.D."/>
            <person name="Simon A."/>
            <person name="Yun M.H."/>
        </authorList>
    </citation>
    <scope>NUCLEOTIDE SEQUENCE</scope>
    <source>
        <strain evidence="1">20211129_DDA</strain>
        <tissue evidence="1">Liver</tissue>
    </source>
</reference>
<dbReference type="Proteomes" id="UP001066276">
    <property type="component" value="Chromosome 4_1"/>
</dbReference>
<protein>
    <recommendedName>
        <fullName evidence="3">Endonuclease/exonuclease/phosphatase domain-containing protein</fullName>
    </recommendedName>
</protein>
<evidence type="ECO:0000313" key="2">
    <source>
        <dbReference type="Proteomes" id="UP001066276"/>
    </source>
</evidence>
<evidence type="ECO:0008006" key="3">
    <source>
        <dbReference type="Google" id="ProtNLM"/>
    </source>
</evidence>
<accession>A0AAV7T0I0</accession>
<keyword evidence="2" id="KW-1185">Reference proteome</keyword>